<name>A0A4Z2G291_9TELE</name>
<keyword evidence="2" id="KW-1185">Reference proteome</keyword>
<organism evidence="1 2">
    <name type="scientific">Liparis tanakae</name>
    <name type="common">Tanaka's snailfish</name>
    <dbReference type="NCBI Taxonomy" id="230148"/>
    <lineage>
        <taxon>Eukaryota</taxon>
        <taxon>Metazoa</taxon>
        <taxon>Chordata</taxon>
        <taxon>Craniata</taxon>
        <taxon>Vertebrata</taxon>
        <taxon>Euteleostomi</taxon>
        <taxon>Actinopterygii</taxon>
        <taxon>Neopterygii</taxon>
        <taxon>Teleostei</taxon>
        <taxon>Neoteleostei</taxon>
        <taxon>Acanthomorphata</taxon>
        <taxon>Eupercaria</taxon>
        <taxon>Perciformes</taxon>
        <taxon>Cottioidei</taxon>
        <taxon>Cottales</taxon>
        <taxon>Liparidae</taxon>
        <taxon>Liparis</taxon>
    </lineage>
</organism>
<proteinExistence type="predicted"/>
<comment type="caution">
    <text evidence="1">The sequence shown here is derived from an EMBL/GenBank/DDBJ whole genome shotgun (WGS) entry which is preliminary data.</text>
</comment>
<protein>
    <submittedName>
        <fullName evidence="1">Uncharacterized protein</fullName>
    </submittedName>
</protein>
<accession>A0A4Z2G291</accession>
<dbReference type="EMBL" id="SRLO01000745">
    <property type="protein sequence ID" value="TNN47371.1"/>
    <property type="molecule type" value="Genomic_DNA"/>
</dbReference>
<evidence type="ECO:0000313" key="2">
    <source>
        <dbReference type="Proteomes" id="UP000314294"/>
    </source>
</evidence>
<dbReference type="Proteomes" id="UP000314294">
    <property type="component" value="Unassembled WGS sequence"/>
</dbReference>
<gene>
    <name evidence="1" type="ORF">EYF80_042423</name>
</gene>
<dbReference type="AlphaFoldDB" id="A0A4Z2G291"/>
<reference evidence="1 2" key="1">
    <citation type="submission" date="2019-03" db="EMBL/GenBank/DDBJ databases">
        <title>First draft genome of Liparis tanakae, snailfish: a comprehensive survey of snailfish specific genes.</title>
        <authorList>
            <person name="Kim W."/>
            <person name="Song I."/>
            <person name="Jeong J.-H."/>
            <person name="Kim D."/>
            <person name="Kim S."/>
            <person name="Ryu S."/>
            <person name="Song J.Y."/>
            <person name="Lee S.K."/>
        </authorList>
    </citation>
    <scope>NUCLEOTIDE SEQUENCE [LARGE SCALE GENOMIC DNA]</scope>
    <source>
        <tissue evidence="1">Muscle</tissue>
    </source>
</reference>
<evidence type="ECO:0000313" key="1">
    <source>
        <dbReference type="EMBL" id="TNN47371.1"/>
    </source>
</evidence>
<sequence>MPQLGPLPSACSPLLRDLAAGPLVSHFTNPPLLIHPFSFSSSPPSPPLCHVHAAPLLNTAHYTPPKIN</sequence>